<dbReference type="PANTHER" id="PTHR30146">
    <property type="entry name" value="LACI-RELATED TRANSCRIPTIONAL REPRESSOR"/>
    <property type="match status" value="1"/>
</dbReference>
<dbReference type="InterPro" id="IPR046335">
    <property type="entry name" value="LacI/GalR-like_sensor"/>
</dbReference>
<dbReference type="PANTHER" id="PTHR30146:SF109">
    <property type="entry name" value="HTH-TYPE TRANSCRIPTIONAL REGULATOR GALS"/>
    <property type="match status" value="1"/>
</dbReference>
<dbReference type="SUPFAM" id="SSF47413">
    <property type="entry name" value="lambda repressor-like DNA-binding domains"/>
    <property type="match status" value="1"/>
</dbReference>
<dbReference type="Pfam" id="PF13377">
    <property type="entry name" value="Peripla_BP_3"/>
    <property type="match status" value="1"/>
</dbReference>
<name>A0A449BF78_HAPAX</name>
<dbReference type="OrthoDB" id="9789891at2"/>
<dbReference type="CDD" id="cd01392">
    <property type="entry name" value="HTH_LacI"/>
    <property type="match status" value="1"/>
</dbReference>
<evidence type="ECO:0000259" key="4">
    <source>
        <dbReference type="PROSITE" id="PS50932"/>
    </source>
</evidence>
<protein>
    <submittedName>
        <fullName evidence="5">Purine nucleotide synthesis repressor</fullName>
    </submittedName>
</protein>
<dbReference type="Gene3D" id="1.10.260.40">
    <property type="entry name" value="lambda repressor-like DNA-binding domains"/>
    <property type="match status" value="1"/>
</dbReference>
<dbReference type="InterPro" id="IPR028082">
    <property type="entry name" value="Peripla_BP_I"/>
</dbReference>
<dbReference type="STRING" id="1278311.GCA_000428705_01621"/>
<sequence>MIRIKDIAKACGVSVSTVSKALNRSHEISGDTTRKIVEKANKMGYIANSSARSLKTKRSQNLGLIFVDNSDSGLGHEYFSIILNGIKMEAERQGYDLTFISNKIGSSKNSYLNHARYRGCDGVIIVSADFQDPKIMALVNSDMPTVTIDYQFHNKTAIMSDNKKGLEEIVKHVYEMGHRRIAFIHGEDTDVTRQRLASFYKACEELDINVPIEYIRSAEYHIPKYSGIATRELLEMENRPTCIIYPDDYSYMGGLTEIEKHGFKIPEDISVVGYDGIYLSRILRPKLTTYVQDSVQIGLMAANKLIEMIMHPKTYLSEQITINGYLQKGQTVKRI</sequence>
<dbReference type="AlphaFoldDB" id="A0A449BF78"/>
<dbReference type="InterPro" id="IPR000843">
    <property type="entry name" value="HTH_LacI"/>
</dbReference>
<evidence type="ECO:0000256" key="2">
    <source>
        <dbReference type="ARBA" id="ARBA00023125"/>
    </source>
</evidence>
<dbReference type="GO" id="GO:0000976">
    <property type="term" value="F:transcription cis-regulatory region binding"/>
    <property type="evidence" value="ECO:0007669"/>
    <property type="project" value="TreeGrafter"/>
</dbReference>
<dbReference type="EMBL" id="LR215048">
    <property type="protein sequence ID" value="VEU81107.1"/>
    <property type="molecule type" value="Genomic_DNA"/>
</dbReference>
<evidence type="ECO:0000256" key="1">
    <source>
        <dbReference type="ARBA" id="ARBA00023015"/>
    </source>
</evidence>
<dbReference type="RefSeq" id="WP_026391022.1">
    <property type="nucleotide sequence ID" value="NZ_LR215048.1"/>
</dbReference>
<dbReference type="SMART" id="SM00354">
    <property type="entry name" value="HTH_LACI"/>
    <property type="match status" value="1"/>
</dbReference>
<reference evidence="5 6" key="1">
    <citation type="submission" date="2019-01" db="EMBL/GenBank/DDBJ databases">
        <authorList>
            <consortium name="Pathogen Informatics"/>
        </authorList>
    </citation>
    <scope>NUCLEOTIDE SEQUENCE [LARGE SCALE GENOMIC DNA]</scope>
    <source>
        <strain evidence="5 6">NCTC10138</strain>
    </source>
</reference>
<feature type="domain" description="HTH lacI-type" evidence="4">
    <location>
        <begin position="2"/>
        <end position="56"/>
    </location>
</feature>
<evidence type="ECO:0000313" key="5">
    <source>
        <dbReference type="EMBL" id="VEU81107.1"/>
    </source>
</evidence>
<evidence type="ECO:0000313" key="6">
    <source>
        <dbReference type="Proteomes" id="UP000289841"/>
    </source>
</evidence>
<dbReference type="PROSITE" id="PS50932">
    <property type="entry name" value="HTH_LACI_2"/>
    <property type="match status" value="1"/>
</dbReference>
<organism evidence="5 6">
    <name type="scientific">Haploplasma axanthum</name>
    <name type="common">Acholeplasma axanthum</name>
    <dbReference type="NCBI Taxonomy" id="29552"/>
    <lineage>
        <taxon>Bacteria</taxon>
        <taxon>Bacillati</taxon>
        <taxon>Mycoplasmatota</taxon>
        <taxon>Mollicutes</taxon>
        <taxon>Acholeplasmatales</taxon>
        <taxon>Acholeplasmataceae</taxon>
        <taxon>Haploplasma</taxon>
    </lineage>
</organism>
<accession>A0A449BF78</accession>
<dbReference type="SUPFAM" id="SSF53822">
    <property type="entry name" value="Periplasmic binding protein-like I"/>
    <property type="match status" value="1"/>
</dbReference>
<dbReference type="Gene3D" id="3.40.50.2300">
    <property type="match status" value="2"/>
</dbReference>
<dbReference type="InterPro" id="IPR010982">
    <property type="entry name" value="Lambda_DNA-bd_dom_sf"/>
</dbReference>
<keyword evidence="2" id="KW-0238">DNA-binding</keyword>
<dbReference type="Proteomes" id="UP000289841">
    <property type="component" value="Chromosome"/>
</dbReference>
<proteinExistence type="predicted"/>
<dbReference type="GO" id="GO:0003700">
    <property type="term" value="F:DNA-binding transcription factor activity"/>
    <property type="evidence" value="ECO:0007669"/>
    <property type="project" value="TreeGrafter"/>
</dbReference>
<evidence type="ECO:0000256" key="3">
    <source>
        <dbReference type="ARBA" id="ARBA00023163"/>
    </source>
</evidence>
<keyword evidence="3" id="KW-0804">Transcription</keyword>
<dbReference type="CDD" id="cd06267">
    <property type="entry name" value="PBP1_LacI_sugar_binding-like"/>
    <property type="match status" value="1"/>
</dbReference>
<keyword evidence="1" id="KW-0805">Transcription regulation</keyword>
<gene>
    <name evidence="5" type="primary">purR_1</name>
    <name evidence="5" type="ORF">NCTC10138_01499</name>
</gene>
<dbReference type="Pfam" id="PF00356">
    <property type="entry name" value="LacI"/>
    <property type="match status" value="1"/>
</dbReference>
<keyword evidence="6" id="KW-1185">Reference proteome</keyword>
<dbReference type="KEGG" id="aaxa:NCTC10138_01499"/>